<dbReference type="AlphaFoldDB" id="A0A7S1NZI4"/>
<dbReference type="EMBL" id="HBGB01009976">
    <property type="protein sequence ID" value="CAD9050583.1"/>
    <property type="molecule type" value="Transcribed_RNA"/>
</dbReference>
<protein>
    <submittedName>
        <fullName evidence="3">Uncharacterized protein</fullName>
    </submittedName>
</protein>
<feature type="chain" id="PRO_5030622276" evidence="2">
    <location>
        <begin position="18"/>
        <end position="97"/>
    </location>
</feature>
<organism evidence="3">
    <name type="scientific">Vitrella brassicaformis</name>
    <dbReference type="NCBI Taxonomy" id="1169539"/>
    <lineage>
        <taxon>Eukaryota</taxon>
        <taxon>Sar</taxon>
        <taxon>Alveolata</taxon>
        <taxon>Colpodellida</taxon>
        <taxon>Vitrellaceae</taxon>
        <taxon>Vitrella</taxon>
    </lineage>
</organism>
<gene>
    <name evidence="3" type="ORF">VBRA1451_LOCUS5645</name>
</gene>
<keyword evidence="1" id="KW-0472">Membrane</keyword>
<keyword evidence="2" id="KW-0732">Signal</keyword>
<proteinExistence type="predicted"/>
<evidence type="ECO:0000313" key="3">
    <source>
        <dbReference type="EMBL" id="CAD9050583.1"/>
    </source>
</evidence>
<accession>A0A7S1NZI4</accession>
<evidence type="ECO:0000256" key="1">
    <source>
        <dbReference type="SAM" id="Phobius"/>
    </source>
</evidence>
<name>A0A7S1NZI4_9ALVE</name>
<sequence length="97" mass="10032">MVRVIVLFAMLIAAASAFVAPANRAVVSNTAFARSSAPQAPKMALDGVVDIVSNQIAANSNLIATNVDDNLGYAFPIVGILSLAAFILYLSPPLADE</sequence>
<evidence type="ECO:0000256" key="2">
    <source>
        <dbReference type="SAM" id="SignalP"/>
    </source>
</evidence>
<reference evidence="3" key="1">
    <citation type="submission" date="2021-01" db="EMBL/GenBank/DDBJ databases">
        <authorList>
            <person name="Corre E."/>
            <person name="Pelletier E."/>
            <person name="Niang G."/>
            <person name="Scheremetjew M."/>
            <person name="Finn R."/>
            <person name="Kale V."/>
            <person name="Holt S."/>
            <person name="Cochrane G."/>
            <person name="Meng A."/>
            <person name="Brown T."/>
            <person name="Cohen L."/>
        </authorList>
    </citation>
    <scope>NUCLEOTIDE SEQUENCE</scope>
    <source>
        <strain evidence="3">CCMP3346</strain>
    </source>
</reference>
<feature type="transmembrane region" description="Helical" evidence="1">
    <location>
        <begin position="71"/>
        <end position="90"/>
    </location>
</feature>
<keyword evidence="1" id="KW-0812">Transmembrane</keyword>
<keyword evidence="1" id="KW-1133">Transmembrane helix</keyword>
<feature type="signal peptide" evidence="2">
    <location>
        <begin position="1"/>
        <end position="17"/>
    </location>
</feature>